<protein>
    <submittedName>
        <fullName evidence="1">Uncharacterized protein</fullName>
    </submittedName>
</protein>
<dbReference type="Proteomes" id="UP000670092">
    <property type="component" value="Unassembled WGS sequence"/>
</dbReference>
<evidence type="ECO:0000313" key="1">
    <source>
        <dbReference type="EMBL" id="KAG5299414.1"/>
    </source>
</evidence>
<reference evidence="1 2" key="1">
    <citation type="submission" date="2021-01" db="EMBL/GenBank/DDBJ databases">
        <title>Chromosome-level genome assembly of a human fungal pathogen reveals clustering of transcriptionally co-regulated genes.</title>
        <authorList>
            <person name="Voorhies M."/>
            <person name="Cohen S."/>
            <person name="Shea T.P."/>
            <person name="Petrus S."/>
            <person name="Munoz J.F."/>
            <person name="Poplawski S."/>
            <person name="Goldman W.E."/>
            <person name="Michael T."/>
            <person name="Cuomo C.A."/>
            <person name="Sil A."/>
            <person name="Beyhan S."/>
        </authorList>
    </citation>
    <scope>NUCLEOTIDE SEQUENCE [LARGE SCALE GENOMIC DNA]</scope>
    <source>
        <strain evidence="1 2">G184AR</strain>
    </source>
</reference>
<evidence type="ECO:0000313" key="2">
    <source>
        <dbReference type="Proteomes" id="UP000670092"/>
    </source>
</evidence>
<dbReference type="EMBL" id="JAEVHI010000002">
    <property type="protein sequence ID" value="KAG5299414.1"/>
    <property type="molecule type" value="Genomic_DNA"/>
</dbReference>
<dbReference type="VEuPathDB" id="FungiDB:I7I52_09719"/>
<dbReference type="AlphaFoldDB" id="A0A8H7Z1J3"/>
<organism evidence="1 2">
    <name type="scientific">Ajellomyces capsulatus</name>
    <name type="common">Darling's disease fungus</name>
    <name type="synonym">Histoplasma capsulatum</name>
    <dbReference type="NCBI Taxonomy" id="5037"/>
    <lineage>
        <taxon>Eukaryota</taxon>
        <taxon>Fungi</taxon>
        <taxon>Dikarya</taxon>
        <taxon>Ascomycota</taxon>
        <taxon>Pezizomycotina</taxon>
        <taxon>Eurotiomycetes</taxon>
        <taxon>Eurotiomycetidae</taxon>
        <taxon>Onygenales</taxon>
        <taxon>Ajellomycetaceae</taxon>
        <taxon>Histoplasma</taxon>
    </lineage>
</organism>
<accession>A0A8H7Z1J3</accession>
<name>A0A8H7Z1J3_AJECA</name>
<sequence length="83" mass="9970">MRSLQWTRTAYPVSWRPFQQPLNGSASNHLGVHLLIYLWPFPPCRNRYTCRCTCRCICTVHAYIYMLHCIRCARGLLWRRCHD</sequence>
<proteinExistence type="predicted"/>
<comment type="caution">
    <text evidence="1">The sequence shown here is derived from an EMBL/GenBank/DDBJ whole genome shotgun (WGS) entry which is preliminary data.</text>
</comment>
<gene>
    <name evidence="1" type="ORF">I7I52_09719</name>
</gene>